<dbReference type="EMBL" id="LAZR01014032">
    <property type="protein sequence ID" value="KKM19265.1"/>
    <property type="molecule type" value="Genomic_DNA"/>
</dbReference>
<name>A0A0F9KV86_9ZZZZ</name>
<protein>
    <submittedName>
        <fullName evidence="1">Uncharacterized protein</fullName>
    </submittedName>
</protein>
<proteinExistence type="predicted"/>
<dbReference type="AlphaFoldDB" id="A0A0F9KV86"/>
<gene>
    <name evidence="1" type="ORF">LCGC14_1657430</name>
</gene>
<sequence>MKKKKVYVAQEEDGEYCVAIVAYSSREAKKIAW</sequence>
<evidence type="ECO:0000313" key="1">
    <source>
        <dbReference type="EMBL" id="KKM19265.1"/>
    </source>
</evidence>
<feature type="non-terminal residue" evidence="1">
    <location>
        <position position="33"/>
    </location>
</feature>
<reference evidence="1" key="1">
    <citation type="journal article" date="2015" name="Nature">
        <title>Complex archaea that bridge the gap between prokaryotes and eukaryotes.</title>
        <authorList>
            <person name="Spang A."/>
            <person name="Saw J.H."/>
            <person name="Jorgensen S.L."/>
            <person name="Zaremba-Niedzwiedzka K."/>
            <person name="Martijn J."/>
            <person name="Lind A.E."/>
            <person name="van Eijk R."/>
            <person name="Schleper C."/>
            <person name="Guy L."/>
            <person name="Ettema T.J."/>
        </authorList>
    </citation>
    <scope>NUCLEOTIDE SEQUENCE</scope>
</reference>
<organism evidence="1">
    <name type="scientific">marine sediment metagenome</name>
    <dbReference type="NCBI Taxonomy" id="412755"/>
    <lineage>
        <taxon>unclassified sequences</taxon>
        <taxon>metagenomes</taxon>
        <taxon>ecological metagenomes</taxon>
    </lineage>
</organism>
<comment type="caution">
    <text evidence="1">The sequence shown here is derived from an EMBL/GenBank/DDBJ whole genome shotgun (WGS) entry which is preliminary data.</text>
</comment>
<accession>A0A0F9KV86</accession>